<evidence type="ECO:0000256" key="1">
    <source>
        <dbReference type="SAM" id="MobiDB-lite"/>
    </source>
</evidence>
<keyword evidence="3" id="KW-1185">Reference proteome</keyword>
<evidence type="ECO:0000313" key="3">
    <source>
        <dbReference type="Proteomes" id="UP001177670"/>
    </source>
</evidence>
<dbReference type="EMBL" id="JAHYIQ010000036">
    <property type="protein sequence ID" value="KAK1119508.1"/>
    <property type="molecule type" value="Genomic_DNA"/>
</dbReference>
<feature type="compositionally biased region" description="Basic and acidic residues" evidence="1">
    <location>
        <begin position="66"/>
        <end position="77"/>
    </location>
</feature>
<gene>
    <name evidence="2" type="ORF">K0M31_013334</name>
</gene>
<accession>A0AA40FI51</accession>
<proteinExistence type="predicted"/>
<organism evidence="2 3">
    <name type="scientific">Melipona bicolor</name>
    <dbReference type="NCBI Taxonomy" id="60889"/>
    <lineage>
        <taxon>Eukaryota</taxon>
        <taxon>Metazoa</taxon>
        <taxon>Ecdysozoa</taxon>
        <taxon>Arthropoda</taxon>
        <taxon>Hexapoda</taxon>
        <taxon>Insecta</taxon>
        <taxon>Pterygota</taxon>
        <taxon>Neoptera</taxon>
        <taxon>Endopterygota</taxon>
        <taxon>Hymenoptera</taxon>
        <taxon>Apocrita</taxon>
        <taxon>Aculeata</taxon>
        <taxon>Apoidea</taxon>
        <taxon>Anthophila</taxon>
        <taxon>Apidae</taxon>
        <taxon>Melipona</taxon>
    </lineage>
</organism>
<feature type="region of interest" description="Disordered" evidence="1">
    <location>
        <begin position="64"/>
        <end position="88"/>
    </location>
</feature>
<dbReference type="AlphaFoldDB" id="A0AA40FI51"/>
<name>A0AA40FI51_9HYME</name>
<protein>
    <submittedName>
        <fullName evidence="2">Uncharacterized protein</fullName>
    </submittedName>
</protein>
<sequence>MDAERAVPSNCGRSNLEARLRQWSGDSIEDRREEKGEAYEEEIGGKILVDWRVVFQTWTLAAAPRGDTESPRWDPSRRLAKISSPLPA</sequence>
<dbReference type="Proteomes" id="UP001177670">
    <property type="component" value="Unassembled WGS sequence"/>
</dbReference>
<reference evidence="2" key="1">
    <citation type="submission" date="2021-10" db="EMBL/GenBank/DDBJ databases">
        <title>Melipona bicolor Genome sequencing and assembly.</title>
        <authorList>
            <person name="Araujo N.S."/>
            <person name="Arias M.C."/>
        </authorList>
    </citation>
    <scope>NUCLEOTIDE SEQUENCE</scope>
    <source>
        <strain evidence="2">USP_2M_L1-L4_2017</strain>
        <tissue evidence="2">Whole body</tissue>
    </source>
</reference>
<evidence type="ECO:0000313" key="2">
    <source>
        <dbReference type="EMBL" id="KAK1119508.1"/>
    </source>
</evidence>
<comment type="caution">
    <text evidence="2">The sequence shown here is derived from an EMBL/GenBank/DDBJ whole genome shotgun (WGS) entry which is preliminary data.</text>
</comment>